<dbReference type="GO" id="GO:0050661">
    <property type="term" value="F:NADP binding"/>
    <property type="evidence" value="ECO:0007669"/>
    <property type="project" value="InterPro"/>
</dbReference>
<sequence>MSQTDVLIIGAGMSGIGLGVQLIRKFGTRSFEIIEKDSAMAGTWRVNSYPGCGCDVPSHFYSYSFALNPNWSQAYAMQPEIQSYFNDVAKKYDIGRHVRFSSVVESARWDESTGIWETTIRDVETSEVMTRRSKVLISAVGALSISKECDIPGSSDFEGRIFHTSKWDHSFDWKDKEVVIVGNGCSATQVLPVISSGDGAVMKATQFARQAHWLAERPNPTYSATFKWIMRWIPFAMRLYRAWLYYLKERDFAGFRVAEGLRMRNQWARDTTDYIRRTAPAKYLDFLVPKTEVGCKRRVNDTDYLACLHRDNVELVYDDPIQKIEAKGVRTFSGRLVTADAIVLAHGFETQKPLFPMKIFGKNGVGINEHWNQVSEGAASSYFGTCLSEFPNFFIMMGPNTLSGHLSVIYTTECQINYTMRVLRPILKGKADIVEVTPEAEKKDIDRVQEKAKRLVWATGCTSWFIDEKTNRNTIMFPDWQFKFWLRSIFVAWNDLQYRNVSTNKPVETSRVNLTLLTVAVLVRSGRPKVEEKMFHRDASPAEKYLRE</sequence>
<dbReference type="InterPro" id="IPR051209">
    <property type="entry name" value="FAD-bind_Monooxygenase_sf"/>
</dbReference>
<proteinExistence type="inferred from homology"/>
<dbReference type="PANTHER" id="PTHR42877">
    <property type="entry name" value="L-ORNITHINE N(5)-MONOOXYGENASE-RELATED"/>
    <property type="match status" value="1"/>
</dbReference>
<evidence type="ECO:0000313" key="6">
    <source>
        <dbReference type="Proteomes" id="UP000530670"/>
    </source>
</evidence>
<protein>
    <submittedName>
        <fullName evidence="5">Monooxygenase</fullName>
    </submittedName>
</protein>
<organism evidence="5 6">
    <name type="scientific">Fusarium tjaetaba</name>
    <dbReference type="NCBI Taxonomy" id="1567544"/>
    <lineage>
        <taxon>Eukaryota</taxon>
        <taxon>Fungi</taxon>
        <taxon>Dikarya</taxon>
        <taxon>Ascomycota</taxon>
        <taxon>Pezizomycotina</taxon>
        <taxon>Sordariomycetes</taxon>
        <taxon>Hypocreomycetidae</taxon>
        <taxon>Hypocreales</taxon>
        <taxon>Nectriaceae</taxon>
        <taxon>Fusarium</taxon>
        <taxon>Fusarium fujikuroi species complex</taxon>
    </lineage>
</organism>
<keyword evidence="5" id="KW-0503">Monooxygenase</keyword>
<dbReference type="Pfam" id="PF00743">
    <property type="entry name" value="FMO-like"/>
    <property type="match status" value="1"/>
</dbReference>
<evidence type="ECO:0000313" key="5">
    <source>
        <dbReference type="EMBL" id="KAF5648423.1"/>
    </source>
</evidence>
<evidence type="ECO:0000256" key="4">
    <source>
        <dbReference type="ARBA" id="ARBA00023002"/>
    </source>
</evidence>
<dbReference type="Pfam" id="PF13450">
    <property type="entry name" value="NAD_binding_8"/>
    <property type="match status" value="1"/>
</dbReference>
<comment type="similarity">
    <text evidence="1">Belongs to the FAD-binding monooxygenase family.</text>
</comment>
<dbReference type="InterPro" id="IPR036188">
    <property type="entry name" value="FAD/NAD-bd_sf"/>
</dbReference>
<accession>A0A8H5W7T4</accession>
<dbReference type="PANTHER" id="PTHR42877:SF5">
    <property type="entry name" value="L-ORNITHINE N(5)-MONOOXYGENASE-RELATED"/>
    <property type="match status" value="1"/>
</dbReference>
<dbReference type="SUPFAM" id="SSF51905">
    <property type="entry name" value="FAD/NAD(P)-binding domain"/>
    <property type="match status" value="1"/>
</dbReference>
<keyword evidence="2" id="KW-0285">Flavoprotein</keyword>
<comment type="caution">
    <text evidence="5">The sequence shown here is derived from an EMBL/GenBank/DDBJ whole genome shotgun (WGS) entry which is preliminary data.</text>
</comment>
<dbReference type="Proteomes" id="UP000530670">
    <property type="component" value="Unassembled WGS sequence"/>
</dbReference>
<evidence type="ECO:0000256" key="1">
    <source>
        <dbReference type="ARBA" id="ARBA00010139"/>
    </source>
</evidence>
<dbReference type="OrthoDB" id="74360at2759"/>
<gene>
    <name evidence="5" type="ORF">FTJAE_1256</name>
</gene>
<evidence type="ECO:0000256" key="3">
    <source>
        <dbReference type="ARBA" id="ARBA00022827"/>
    </source>
</evidence>
<keyword evidence="3" id="KW-0274">FAD</keyword>
<dbReference type="EMBL" id="JAAQRI010000025">
    <property type="protein sequence ID" value="KAF5648423.1"/>
    <property type="molecule type" value="Genomic_DNA"/>
</dbReference>
<name>A0A8H5W7T4_9HYPO</name>
<keyword evidence="6" id="KW-1185">Reference proteome</keyword>
<dbReference type="GeneID" id="59297888"/>
<dbReference type="GO" id="GO:0050660">
    <property type="term" value="F:flavin adenine dinucleotide binding"/>
    <property type="evidence" value="ECO:0007669"/>
    <property type="project" value="InterPro"/>
</dbReference>
<evidence type="ECO:0000256" key="2">
    <source>
        <dbReference type="ARBA" id="ARBA00022630"/>
    </source>
</evidence>
<keyword evidence="4" id="KW-0560">Oxidoreductase</keyword>
<dbReference type="InterPro" id="IPR020946">
    <property type="entry name" value="Flavin_mOase-like"/>
</dbReference>
<dbReference type="GO" id="GO:0004499">
    <property type="term" value="F:N,N-dimethylaniline monooxygenase activity"/>
    <property type="evidence" value="ECO:0007669"/>
    <property type="project" value="InterPro"/>
</dbReference>
<dbReference type="AlphaFoldDB" id="A0A8H5W7T4"/>
<dbReference type="Gene3D" id="3.50.50.60">
    <property type="entry name" value="FAD/NAD(P)-binding domain"/>
    <property type="match status" value="2"/>
</dbReference>
<dbReference type="RefSeq" id="XP_037211545.1">
    <property type="nucleotide sequence ID" value="XM_037345618.1"/>
</dbReference>
<reference evidence="5 6" key="1">
    <citation type="submission" date="2020-05" db="EMBL/GenBank/DDBJ databases">
        <title>Identification and distribution of gene clusters putatively required for synthesis of sphingolipid metabolism inhibitors in phylogenetically diverse species of the filamentous fungus Fusarium.</title>
        <authorList>
            <person name="Kim H.-S."/>
            <person name="Busman M."/>
            <person name="Brown D.W."/>
            <person name="Divon H."/>
            <person name="Uhlig S."/>
            <person name="Proctor R.H."/>
        </authorList>
    </citation>
    <scope>NUCLEOTIDE SEQUENCE [LARGE SCALE GENOMIC DNA]</scope>
    <source>
        <strain evidence="5 6">NRRL 66243</strain>
    </source>
</reference>